<dbReference type="SUPFAM" id="SSF55797">
    <property type="entry name" value="PR-1-like"/>
    <property type="match status" value="1"/>
</dbReference>
<name>U6P2D9_HAECO</name>
<dbReference type="SMART" id="SM00198">
    <property type="entry name" value="SCP"/>
    <property type="match status" value="1"/>
</dbReference>
<evidence type="ECO:0000313" key="2">
    <source>
        <dbReference type="EMBL" id="CDL94773.1"/>
    </source>
</evidence>
<dbReference type="InterPro" id="IPR014044">
    <property type="entry name" value="CAP_dom"/>
</dbReference>
<comment type="caution">
    <text evidence="2">The sequence shown here is derived from an EMBL/GenBank/DDBJ whole genome shotgun (WGS) entry which is preliminary data.</text>
</comment>
<dbReference type="EMBL" id="CAVP010058500">
    <property type="protein sequence ID" value="CDL94773.1"/>
    <property type="molecule type" value="Genomic_DNA"/>
</dbReference>
<reference evidence="2" key="2">
    <citation type="submission" date="2013-05" db="EMBL/GenBank/DDBJ databases">
        <title>The genome and transcriptome of Haemonchus contortus: a key model parasite for drug and vaccine discovery.</title>
        <authorList>
            <person name="Laing R."/>
            <person name="Kikuchi T."/>
            <person name="Martinelli A."/>
            <person name="Tsai I.J."/>
            <person name="Beech R.N."/>
            <person name="Redman E."/>
            <person name="Holroyd N."/>
            <person name="Bartley D.J."/>
            <person name="Beasley H."/>
            <person name="Britton C."/>
            <person name="Curran D."/>
            <person name="Devaney E."/>
            <person name="Gilabert A."/>
            <person name="Jackson F."/>
            <person name="Hunt M."/>
            <person name="Johnston S."/>
            <person name="Kryukov I."/>
            <person name="Li K."/>
            <person name="Morrison A.A."/>
            <person name="Reid A.J."/>
            <person name="Sargison N."/>
            <person name="Saunders G."/>
            <person name="Wasmuth J.D."/>
            <person name="Wolstenholme A."/>
            <person name="Berriman M."/>
            <person name="Gilleard J.S."/>
            <person name="Cotton J.A."/>
        </authorList>
    </citation>
    <scope>NUCLEOTIDE SEQUENCE [LARGE SCALE GENOMIC DNA]</scope>
    <source>
        <strain evidence="2">ISE/inbred ISE</strain>
    </source>
</reference>
<evidence type="ECO:0000259" key="1">
    <source>
        <dbReference type="SMART" id="SM00198"/>
    </source>
</evidence>
<dbReference type="Gene3D" id="3.40.33.10">
    <property type="entry name" value="CAP"/>
    <property type="match status" value="1"/>
</dbReference>
<dbReference type="InterPro" id="IPR035940">
    <property type="entry name" value="CAP_sf"/>
</dbReference>
<protein>
    <submittedName>
        <fullName evidence="2">SCP extracellular domain containing protein</fullName>
    </submittedName>
</protein>
<reference evidence="2" key="1">
    <citation type="submission" date="2013-03" db="EMBL/GenBank/DDBJ databases">
        <authorList>
            <person name="Aslett M."/>
        </authorList>
    </citation>
    <scope>NUCLEOTIDE SEQUENCE [LARGE SCALE GENOMIC DNA]</scope>
    <source>
        <strain evidence="2">ISE/inbred ISE</strain>
    </source>
</reference>
<organism evidence="2">
    <name type="scientific">Haemonchus contortus</name>
    <name type="common">Barber pole worm</name>
    <dbReference type="NCBI Taxonomy" id="6289"/>
    <lineage>
        <taxon>Eukaryota</taxon>
        <taxon>Metazoa</taxon>
        <taxon>Ecdysozoa</taxon>
        <taxon>Nematoda</taxon>
        <taxon>Chromadorea</taxon>
        <taxon>Rhabditida</taxon>
        <taxon>Rhabditina</taxon>
        <taxon>Rhabditomorpha</taxon>
        <taxon>Strongyloidea</taxon>
        <taxon>Trichostrongylidae</taxon>
        <taxon>Haemonchus</taxon>
    </lineage>
</organism>
<dbReference type="CDD" id="cd05380">
    <property type="entry name" value="CAP_euk"/>
    <property type="match status" value="1"/>
</dbReference>
<feature type="domain" description="SCP" evidence="1">
    <location>
        <begin position="4"/>
        <end position="152"/>
    </location>
</feature>
<gene>
    <name evidence="2" type="ORF">HCOI_01564000</name>
</gene>
<dbReference type="AlphaFoldDB" id="U6P2D9"/>
<proteinExistence type="predicted"/>
<dbReference type="Pfam" id="PF00188">
    <property type="entry name" value="CAP"/>
    <property type="match status" value="1"/>
</dbReference>
<sequence length="185" mass="20539">MGHTARRTFLEEHNSRRASLAKGEVKINGEQLQSAANMHFMAYDCDLENKAIELTEACERTPSRIEFNETTINLVGIDSHDKNGGISAGREAVSQWWNQSSQWQNPQKLTMEDKSAIPFFLIAQEEADTVGCSVRSCKKDGVSFYSVACVYGKGVEAGGKLYEQGQTCSCDDGYKCYKSALCKKQ</sequence>
<accession>U6P2D9</accession>